<evidence type="ECO:0000313" key="3">
    <source>
        <dbReference type="Proteomes" id="UP000824120"/>
    </source>
</evidence>
<proteinExistence type="predicted"/>
<evidence type="ECO:0000313" key="2">
    <source>
        <dbReference type="EMBL" id="KAG5599404.1"/>
    </source>
</evidence>
<dbReference type="AlphaFoldDB" id="A0A9J5YJP6"/>
<keyword evidence="1" id="KW-0732">Signal</keyword>
<feature type="chain" id="PRO_5039903693" description="Secreted protein" evidence="1">
    <location>
        <begin position="31"/>
        <end position="82"/>
    </location>
</feature>
<sequence>MPGFRANLNSIYLFFLFLLYQLSSLLDGEAKNYKGDGFSRAGGCGGISALSIRDPLPSACGQELTPNGRFLVFLMRPCETVP</sequence>
<protein>
    <recommendedName>
        <fullName evidence="4">Secreted protein</fullName>
    </recommendedName>
</protein>
<dbReference type="Proteomes" id="UP000824120">
    <property type="component" value="Chromosome 6"/>
</dbReference>
<keyword evidence="3" id="KW-1185">Reference proteome</keyword>
<dbReference type="EMBL" id="JACXVP010000006">
    <property type="protein sequence ID" value="KAG5599404.1"/>
    <property type="molecule type" value="Genomic_DNA"/>
</dbReference>
<name>A0A9J5YJP6_SOLCO</name>
<gene>
    <name evidence="2" type="ORF">H5410_030774</name>
</gene>
<evidence type="ECO:0000256" key="1">
    <source>
        <dbReference type="SAM" id="SignalP"/>
    </source>
</evidence>
<comment type="caution">
    <text evidence="2">The sequence shown here is derived from an EMBL/GenBank/DDBJ whole genome shotgun (WGS) entry which is preliminary data.</text>
</comment>
<organism evidence="2 3">
    <name type="scientific">Solanum commersonii</name>
    <name type="common">Commerson's wild potato</name>
    <name type="synonym">Commerson's nightshade</name>
    <dbReference type="NCBI Taxonomy" id="4109"/>
    <lineage>
        <taxon>Eukaryota</taxon>
        <taxon>Viridiplantae</taxon>
        <taxon>Streptophyta</taxon>
        <taxon>Embryophyta</taxon>
        <taxon>Tracheophyta</taxon>
        <taxon>Spermatophyta</taxon>
        <taxon>Magnoliopsida</taxon>
        <taxon>eudicotyledons</taxon>
        <taxon>Gunneridae</taxon>
        <taxon>Pentapetalae</taxon>
        <taxon>asterids</taxon>
        <taxon>lamiids</taxon>
        <taxon>Solanales</taxon>
        <taxon>Solanaceae</taxon>
        <taxon>Solanoideae</taxon>
        <taxon>Solaneae</taxon>
        <taxon>Solanum</taxon>
    </lineage>
</organism>
<evidence type="ECO:0008006" key="4">
    <source>
        <dbReference type="Google" id="ProtNLM"/>
    </source>
</evidence>
<reference evidence="2 3" key="1">
    <citation type="submission" date="2020-09" db="EMBL/GenBank/DDBJ databases">
        <title>De no assembly of potato wild relative species, Solanum commersonii.</title>
        <authorList>
            <person name="Cho K."/>
        </authorList>
    </citation>
    <scope>NUCLEOTIDE SEQUENCE [LARGE SCALE GENOMIC DNA]</scope>
    <source>
        <strain evidence="2">LZ3.2</strain>
        <tissue evidence="2">Leaf</tissue>
    </source>
</reference>
<accession>A0A9J5YJP6</accession>
<feature type="signal peptide" evidence="1">
    <location>
        <begin position="1"/>
        <end position="30"/>
    </location>
</feature>